<gene>
    <name evidence="4" type="ORF">BKH27_13280</name>
</gene>
<dbReference type="RefSeq" id="WP_075371443.1">
    <property type="nucleotide sequence ID" value="NZ_MSKM01000066.1"/>
</dbReference>
<organism evidence="4 5">
    <name type="scientific">Actinomyces oris</name>
    <dbReference type="NCBI Taxonomy" id="544580"/>
    <lineage>
        <taxon>Bacteria</taxon>
        <taxon>Bacillati</taxon>
        <taxon>Actinomycetota</taxon>
        <taxon>Actinomycetes</taxon>
        <taxon>Actinomycetales</taxon>
        <taxon>Actinomycetaceae</taxon>
        <taxon>Actinomyces</taxon>
    </lineage>
</organism>
<dbReference type="EMBL" id="MSKM01000066">
    <property type="protein sequence ID" value="OLO50577.1"/>
    <property type="molecule type" value="Genomic_DNA"/>
</dbReference>
<dbReference type="Proteomes" id="UP000185772">
    <property type="component" value="Unassembled WGS sequence"/>
</dbReference>
<comment type="caution">
    <text evidence="4">The sequence shown here is derived from an EMBL/GenBank/DDBJ whole genome shotgun (WGS) entry which is preliminary data.</text>
</comment>
<sequence>MSRISRKTIWLPSGPAITERGSILPYVSVAAAVVAFVALGLMTGLGDAILHRRDASNAADAAALAAAHTWADSIESTYRNAASSGNERQFWGSIGHGAGSFAGPKAEQAAKYYATLNDAMVTSYSVDESRGTVTVSVRTNSTVSYTQDRATATSTAKVTFERGVCLKDGKVGYNIHGECSTNSHQQRQSASSNPPNPKRGTSTSPHPSSNNLHSLPKAKVSARLVN</sequence>
<evidence type="ECO:0000256" key="2">
    <source>
        <dbReference type="SAM" id="Phobius"/>
    </source>
</evidence>
<protein>
    <recommendedName>
        <fullName evidence="3">Putative Flp pilus-assembly TadG-like N-terminal domain-containing protein</fullName>
    </recommendedName>
</protein>
<reference evidence="4 5" key="1">
    <citation type="submission" date="2016-12" db="EMBL/GenBank/DDBJ databases">
        <title>Genomic comparison of strains in the 'Actinomyces naeslundii' group.</title>
        <authorList>
            <person name="Mughal S.R."/>
            <person name="Do T."/>
            <person name="Gilbert S.C."/>
            <person name="Witherden E.A."/>
            <person name="Didelot X."/>
            <person name="Beighton D."/>
        </authorList>
    </citation>
    <scope>NUCLEOTIDE SEQUENCE [LARGE SCALE GENOMIC DNA]</scope>
    <source>
        <strain evidence="4 5">MMRCO6-1</strain>
    </source>
</reference>
<feature type="domain" description="Putative Flp pilus-assembly TadG-like N-terminal" evidence="3">
    <location>
        <begin position="21"/>
        <end position="67"/>
    </location>
</feature>
<evidence type="ECO:0000256" key="1">
    <source>
        <dbReference type="SAM" id="MobiDB-lite"/>
    </source>
</evidence>
<dbReference type="AlphaFoldDB" id="A0A1Q8VR46"/>
<name>A0A1Q8VR46_9ACTO</name>
<keyword evidence="2" id="KW-0812">Transmembrane</keyword>
<evidence type="ECO:0000313" key="4">
    <source>
        <dbReference type="EMBL" id="OLO50577.1"/>
    </source>
</evidence>
<evidence type="ECO:0000313" key="5">
    <source>
        <dbReference type="Proteomes" id="UP000185772"/>
    </source>
</evidence>
<keyword evidence="2" id="KW-0472">Membrane</keyword>
<proteinExistence type="predicted"/>
<feature type="compositionally biased region" description="Polar residues" evidence="1">
    <location>
        <begin position="179"/>
        <end position="213"/>
    </location>
</feature>
<feature type="region of interest" description="Disordered" evidence="1">
    <location>
        <begin position="177"/>
        <end position="226"/>
    </location>
</feature>
<feature type="transmembrane region" description="Helical" evidence="2">
    <location>
        <begin position="23"/>
        <end position="45"/>
    </location>
</feature>
<dbReference type="Pfam" id="PF13400">
    <property type="entry name" value="Tad"/>
    <property type="match status" value="1"/>
</dbReference>
<dbReference type="InterPro" id="IPR028087">
    <property type="entry name" value="Tad_N"/>
</dbReference>
<keyword evidence="2" id="KW-1133">Transmembrane helix</keyword>
<accession>A0A1Q8VR46</accession>
<evidence type="ECO:0000259" key="3">
    <source>
        <dbReference type="Pfam" id="PF13400"/>
    </source>
</evidence>